<dbReference type="AlphaFoldDB" id="A0AAV5TLM3"/>
<evidence type="ECO:0000313" key="3">
    <source>
        <dbReference type="Proteomes" id="UP001432027"/>
    </source>
</evidence>
<dbReference type="GO" id="GO:0004040">
    <property type="term" value="F:amidase activity"/>
    <property type="evidence" value="ECO:0007669"/>
    <property type="project" value="TreeGrafter"/>
</dbReference>
<dbReference type="Gene3D" id="3.90.1300.10">
    <property type="entry name" value="Amidase signature (AS) domain"/>
    <property type="match status" value="1"/>
</dbReference>
<accession>A0AAV5TLM3</accession>
<protein>
    <recommendedName>
        <fullName evidence="1">Amidase domain-containing protein</fullName>
    </recommendedName>
</protein>
<dbReference type="InterPro" id="IPR036928">
    <property type="entry name" value="AS_sf"/>
</dbReference>
<dbReference type="InterPro" id="IPR052096">
    <property type="entry name" value="Endocannabinoid_amidase"/>
</dbReference>
<reference evidence="2" key="1">
    <citation type="submission" date="2023-10" db="EMBL/GenBank/DDBJ databases">
        <title>Genome assembly of Pristionchus species.</title>
        <authorList>
            <person name="Yoshida K."/>
            <person name="Sommer R.J."/>
        </authorList>
    </citation>
    <scope>NUCLEOTIDE SEQUENCE</scope>
    <source>
        <strain evidence="2">RS0144</strain>
    </source>
</reference>
<organism evidence="2 3">
    <name type="scientific">Pristionchus entomophagus</name>
    <dbReference type="NCBI Taxonomy" id="358040"/>
    <lineage>
        <taxon>Eukaryota</taxon>
        <taxon>Metazoa</taxon>
        <taxon>Ecdysozoa</taxon>
        <taxon>Nematoda</taxon>
        <taxon>Chromadorea</taxon>
        <taxon>Rhabditida</taxon>
        <taxon>Rhabditina</taxon>
        <taxon>Diplogasteromorpha</taxon>
        <taxon>Diplogasteroidea</taxon>
        <taxon>Neodiplogasteridae</taxon>
        <taxon>Pristionchus</taxon>
    </lineage>
</organism>
<proteinExistence type="predicted"/>
<dbReference type="EMBL" id="BTSX01000004">
    <property type="protein sequence ID" value="GMS95088.1"/>
    <property type="molecule type" value="Genomic_DNA"/>
</dbReference>
<dbReference type="InterPro" id="IPR023631">
    <property type="entry name" value="Amidase_dom"/>
</dbReference>
<sequence>MAMPTEGPLAQDPHAIVEIMRAIWSDFFISDKDALTVPLPFREDLFQEGRVFRIGYYTTDGFIDPLPGNQRIVREAVELLKAKGHELVPFSLGDIPAEASRGIFAIRTADGGARAEATLKDEPLSPLIEPLRRNASMSVWTKKLFGWIYWFSGDKNMSDFYLYQSNRAIDINAAINRFYASRKRLVKKMRDENIEVILCPTTLSPAVPHSLPTALPSFAVMSAFLWNIMDFPAVVVTTGSWTRKDEEEMGSYEEKGLVDSEIKRGCRKSVGIPLSVQMVAPSFRDEMILRVMIDLYDEMKKRE</sequence>
<dbReference type="Pfam" id="PF01425">
    <property type="entry name" value="Amidase"/>
    <property type="match status" value="1"/>
</dbReference>
<dbReference type="Proteomes" id="UP001432027">
    <property type="component" value="Unassembled WGS sequence"/>
</dbReference>
<comment type="caution">
    <text evidence="2">The sequence shown here is derived from an EMBL/GenBank/DDBJ whole genome shotgun (WGS) entry which is preliminary data.</text>
</comment>
<evidence type="ECO:0000313" key="2">
    <source>
        <dbReference type="EMBL" id="GMS95088.1"/>
    </source>
</evidence>
<dbReference type="PANTHER" id="PTHR45847:SF10">
    <property type="entry name" value="FATTY ACID AMIDE HYDROLASE 1"/>
    <property type="match status" value="1"/>
</dbReference>
<dbReference type="GO" id="GO:0017064">
    <property type="term" value="F:fatty acid amide hydrolase activity"/>
    <property type="evidence" value="ECO:0007669"/>
    <property type="project" value="TreeGrafter"/>
</dbReference>
<evidence type="ECO:0000259" key="1">
    <source>
        <dbReference type="Pfam" id="PF01425"/>
    </source>
</evidence>
<feature type="domain" description="Amidase" evidence="1">
    <location>
        <begin position="5"/>
        <end position="289"/>
    </location>
</feature>
<keyword evidence="3" id="KW-1185">Reference proteome</keyword>
<feature type="non-terminal residue" evidence="2">
    <location>
        <position position="303"/>
    </location>
</feature>
<name>A0AAV5TLM3_9BILA</name>
<gene>
    <name evidence="2" type="ORF">PENTCL1PPCAC_17263</name>
</gene>
<dbReference type="SUPFAM" id="SSF75304">
    <property type="entry name" value="Amidase signature (AS) enzymes"/>
    <property type="match status" value="1"/>
</dbReference>
<dbReference type="GO" id="GO:0009062">
    <property type="term" value="P:fatty acid catabolic process"/>
    <property type="evidence" value="ECO:0007669"/>
    <property type="project" value="TreeGrafter"/>
</dbReference>
<dbReference type="PANTHER" id="PTHR45847">
    <property type="entry name" value="FATTY ACID AMIDE HYDROLASE"/>
    <property type="match status" value="1"/>
</dbReference>